<evidence type="ECO:0000259" key="7">
    <source>
        <dbReference type="Pfam" id="PF02453"/>
    </source>
</evidence>
<protein>
    <recommendedName>
        <fullName evidence="7">Reticulon domain-containing protein</fullName>
    </recommendedName>
</protein>
<dbReference type="Pfam" id="PF02453">
    <property type="entry name" value="Reticulon"/>
    <property type="match status" value="1"/>
</dbReference>
<gene>
    <name evidence="8" type="ORF">KI387_037113</name>
</gene>
<dbReference type="Proteomes" id="UP000824469">
    <property type="component" value="Unassembled WGS sequence"/>
</dbReference>
<dbReference type="PANTHER" id="PTHR47879:SF2">
    <property type="entry name" value="RETICULON-LIKE PROTEIN B22"/>
    <property type="match status" value="1"/>
</dbReference>
<accession>A0AA38L587</accession>
<organism evidence="8 9">
    <name type="scientific">Taxus chinensis</name>
    <name type="common">Chinese yew</name>
    <name type="synonym">Taxus wallichiana var. chinensis</name>
    <dbReference type="NCBI Taxonomy" id="29808"/>
    <lineage>
        <taxon>Eukaryota</taxon>
        <taxon>Viridiplantae</taxon>
        <taxon>Streptophyta</taxon>
        <taxon>Embryophyta</taxon>
        <taxon>Tracheophyta</taxon>
        <taxon>Spermatophyta</taxon>
        <taxon>Pinopsida</taxon>
        <taxon>Pinidae</taxon>
        <taxon>Conifers II</taxon>
        <taxon>Cupressales</taxon>
        <taxon>Taxaceae</taxon>
        <taxon>Taxus</taxon>
    </lineage>
</organism>
<name>A0AA38L587_TAXCH</name>
<dbReference type="InterPro" id="IPR003388">
    <property type="entry name" value="Reticulon"/>
</dbReference>
<feature type="domain" description="Reticulon" evidence="7">
    <location>
        <begin position="39"/>
        <end position="105"/>
    </location>
</feature>
<dbReference type="GO" id="GO:0005789">
    <property type="term" value="C:endoplasmic reticulum membrane"/>
    <property type="evidence" value="ECO:0007669"/>
    <property type="project" value="UniProtKB-SubCell"/>
</dbReference>
<keyword evidence="3" id="KW-0256">Endoplasmic reticulum</keyword>
<reference evidence="8 9" key="1">
    <citation type="journal article" date="2021" name="Nat. Plants">
        <title>The Taxus genome provides insights into paclitaxel biosynthesis.</title>
        <authorList>
            <person name="Xiong X."/>
            <person name="Gou J."/>
            <person name="Liao Q."/>
            <person name="Li Y."/>
            <person name="Zhou Q."/>
            <person name="Bi G."/>
            <person name="Li C."/>
            <person name="Du R."/>
            <person name="Wang X."/>
            <person name="Sun T."/>
            <person name="Guo L."/>
            <person name="Liang H."/>
            <person name="Lu P."/>
            <person name="Wu Y."/>
            <person name="Zhang Z."/>
            <person name="Ro D.K."/>
            <person name="Shang Y."/>
            <person name="Huang S."/>
            <person name="Yan J."/>
        </authorList>
    </citation>
    <scope>NUCLEOTIDE SEQUENCE [LARGE SCALE GENOMIC DNA]</scope>
    <source>
        <strain evidence="8">Ta-2019</strain>
    </source>
</reference>
<evidence type="ECO:0000313" key="9">
    <source>
        <dbReference type="Proteomes" id="UP000824469"/>
    </source>
</evidence>
<comment type="caution">
    <text evidence="8">The sequence shown here is derived from an EMBL/GenBank/DDBJ whole genome shotgun (WGS) entry which is preliminary data.</text>
</comment>
<keyword evidence="2 6" id="KW-0812">Transmembrane</keyword>
<proteinExistence type="predicted"/>
<keyword evidence="5 6" id="KW-0472">Membrane</keyword>
<feature type="transmembrane region" description="Helical" evidence="6">
    <location>
        <begin position="79"/>
        <end position="104"/>
    </location>
</feature>
<dbReference type="AlphaFoldDB" id="A0AA38L587"/>
<dbReference type="PANTHER" id="PTHR47879">
    <property type="entry name" value="RETICULON-LIKE PROTEIN B22"/>
    <property type="match status" value="1"/>
</dbReference>
<keyword evidence="4 6" id="KW-1133">Transmembrane helix</keyword>
<feature type="non-terminal residue" evidence="8">
    <location>
        <position position="1"/>
    </location>
</feature>
<comment type="subcellular location">
    <subcellularLocation>
        <location evidence="1">Endoplasmic reticulum membrane</location>
        <topology evidence="1">Multi-pass membrane protein</topology>
    </subcellularLocation>
</comment>
<evidence type="ECO:0000256" key="2">
    <source>
        <dbReference type="ARBA" id="ARBA00022692"/>
    </source>
</evidence>
<evidence type="ECO:0000313" key="8">
    <source>
        <dbReference type="EMBL" id="KAH9309202.1"/>
    </source>
</evidence>
<evidence type="ECO:0000256" key="3">
    <source>
        <dbReference type="ARBA" id="ARBA00022824"/>
    </source>
</evidence>
<evidence type="ECO:0000256" key="4">
    <source>
        <dbReference type="ARBA" id="ARBA00022989"/>
    </source>
</evidence>
<sequence length="105" mass="11123">MGIVIVYHKYINEISVGVGYNNGAGNGLQSCEQTRVPVDPLEWQVSQEAASGIAEFMANTVGAAESVFRVAASGHDKKLFFKVVLVLYVLSAVGRAISGATIAYT</sequence>
<evidence type="ECO:0000256" key="1">
    <source>
        <dbReference type="ARBA" id="ARBA00004477"/>
    </source>
</evidence>
<evidence type="ECO:0000256" key="5">
    <source>
        <dbReference type="ARBA" id="ARBA00023136"/>
    </source>
</evidence>
<dbReference type="EMBL" id="JAHRHJ020000007">
    <property type="protein sequence ID" value="KAH9309202.1"/>
    <property type="molecule type" value="Genomic_DNA"/>
</dbReference>
<dbReference type="InterPro" id="IPR044177">
    <property type="entry name" value="RTNLB22/23"/>
</dbReference>
<keyword evidence="9" id="KW-1185">Reference proteome</keyword>
<evidence type="ECO:0000256" key="6">
    <source>
        <dbReference type="SAM" id="Phobius"/>
    </source>
</evidence>